<keyword evidence="3" id="KW-1185">Reference proteome</keyword>
<feature type="transmembrane region" description="Helical" evidence="1">
    <location>
        <begin position="12"/>
        <end position="32"/>
    </location>
</feature>
<dbReference type="KEGG" id="gmx:15308602"/>
<keyword evidence="1" id="KW-1133">Transmembrane helix</keyword>
<reference evidence="2 3" key="1">
    <citation type="journal article" date="2013" name="PLoS ONE">
        <title>The mitochondrial genome of soybean reveals complex genome structures and gene evolution at intercellular and phylogenetic levels.</title>
        <authorList>
            <person name="Chang S."/>
            <person name="Wang Y."/>
            <person name="Lu J."/>
            <person name="Gai J."/>
            <person name="Li J."/>
            <person name="Chu P."/>
            <person name="Guan R."/>
            <person name="Zhao T."/>
        </authorList>
    </citation>
    <scope>NUCLEOTIDE SEQUENCE [LARGE SCALE GENOMIC DNA]</scope>
    <source>
        <strain evidence="3">cv. Aiganhuang</strain>
        <tissue evidence="2">Etiolated seedling</tissue>
    </source>
</reference>
<feature type="transmembrane region" description="Helical" evidence="1">
    <location>
        <begin position="117"/>
        <end position="138"/>
    </location>
</feature>
<evidence type="ECO:0000256" key="1">
    <source>
        <dbReference type="SAM" id="Phobius"/>
    </source>
</evidence>
<dbReference type="Proteomes" id="UP000008827">
    <property type="component" value="Mitochondrion"/>
</dbReference>
<accession>M1FQP2</accession>
<evidence type="ECO:0000313" key="3">
    <source>
        <dbReference type="Proteomes" id="UP000008827"/>
    </source>
</evidence>
<sequence length="160" mass="18095">MRLSSTQARKMLFAAIPSIHNLIFGLIVFYILGYNNLMFATIYQNSKFILELRIGWDGVSITPLMVNPAPSDSAHWVLLGIFLIYDIVTLFLCLIIKKQDTAADSGAFESLIRKSSGVMCIYMLGHFVLFISVLTHNWHWDAISFDLSLQDVRLSPKPPN</sequence>
<keyword evidence="1" id="KW-0812">Transmembrane</keyword>
<proteinExistence type="predicted"/>
<name>M1FQP2_SOYBN</name>
<protein>
    <submittedName>
        <fullName evidence="2">Uncharacterized protein</fullName>
    </submittedName>
</protein>
<geneLocation type="mitochondrion" evidence="2"/>
<evidence type="ECO:0000313" key="2">
    <source>
        <dbReference type="EMBL" id="AFR34356.1"/>
    </source>
</evidence>
<dbReference type="RefSeq" id="YP_007516893.1">
    <property type="nucleotide sequence ID" value="NC_020455.1"/>
</dbReference>
<dbReference type="GeneID" id="15308602"/>
<dbReference type="STRING" id="3847.M1FQP2"/>
<dbReference type="AlphaFoldDB" id="M1FQP2"/>
<dbReference type="InParanoid" id="M1FQP2"/>
<dbReference type="SMR" id="M1FQP2"/>
<feature type="transmembrane region" description="Helical" evidence="1">
    <location>
        <begin position="74"/>
        <end position="96"/>
    </location>
</feature>
<gene>
    <name evidence="2" type="primary">orf160b</name>
    <name evidence="2" type="ORF">GlmaxMp45</name>
</gene>
<keyword evidence="2" id="KW-0496">Mitochondrion</keyword>
<organism evidence="2 3">
    <name type="scientific">Glycine max</name>
    <name type="common">Soybean</name>
    <name type="synonym">Glycine hispida</name>
    <dbReference type="NCBI Taxonomy" id="3847"/>
    <lineage>
        <taxon>Eukaryota</taxon>
        <taxon>Viridiplantae</taxon>
        <taxon>Streptophyta</taxon>
        <taxon>Embryophyta</taxon>
        <taxon>Tracheophyta</taxon>
        <taxon>Spermatophyta</taxon>
        <taxon>Magnoliopsida</taxon>
        <taxon>eudicotyledons</taxon>
        <taxon>Gunneridae</taxon>
        <taxon>Pentapetalae</taxon>
        <taxon>rosids</taxon>
        <taxon>fabids</taxon>
        <taxon>Fabales</taxon>
        <taxon>Fabaceae</taxon>
        <taxon>Papilionoideae</taxon>
        <taxon>50 kb inversion clade</taxon>
        <taxon>NPAAA clade</taxon>
        <taxon>indigoferoid/millettioid clade</taxon>
        <taxon>Phaseoleae</taxon>
        <taxon>Glycine</taxon>
        <taxon>Glycine subgen. Soja</taxon>
    </lineage>
</organism>
<dbReference type="EMBL" id="JX463295">
    <property type="protein sequence ID" value="AFR34356.1"/>
    <property type="molecule type" value="Genomic_DNA"/>
</dbReference>
<keyword evidence="1" id="KW-0472">Membrane</keyword>